<dbReference type="ExpressionAtlas" id="A0A2K3D9M1">
    <property type="expression patterns" value="baseline"/>
</dbReference>
<dbReference type="AlphaFoldDB" id="A0A2K3D9M1"/>
<dbReference type="PANTHER" id="PTHR47968">
    <property type="entry name" value="CENTROMERE PROTEIN E"/>
    <property type="match status" value="1"/>
</dbReference>
<keyword evidence="3 6" id="KW-0067">ATP-binding</keyword>
<dbReference type="PROSITE" id="PS00411">
    <property type="entry name" value="KINESIN_MOTOR_1"/>
    <property type="match status" value="1"/>
</dbReference>
<dbReference type="PROSITE" id="PS50067">
    <property type="entry name" value="KINESIN_MOTOR_2"/>
    <property type="match status" value="1"/>
</dbReference>
<feature type="compositionally biased region" description="Low complexity" evidence="9">
    <location>
        <begin position="478"/>
        <end position="491"/>
    </location>
</feature>
<evidence type="ECO:0000256" key="6">
    <source>
        <dbReference type="PROSITE-ProRule" id="PRU00283"/>
    </source>
</evidence>
<dbReference type="OMA" id="NELMRTM"/>
<feature type="region of interest" description="Disordered" evidence="9">
    <location>
        <begin position="457"/>
        <end position="586"/>
    </location>
</feature>
<organism evidence="11 12">
    <name type="scientific">Chlamydomonas reinhardtii</name>
    <name type="common">Chlamydomonas smithii</name>
    <dbReference type="NCBI Taxonomy" id="3055"/>
    <lineage>
        <taxon>Eukaryota</taxon>
        <taxon>Viridiplantae</taxon>
        <taxon>Chlorophyta</taxon>
        <taxon>core chlorophytes</taxon>
        <taxon>Chlorophyceae</taxon>
        <taxon>CS clade</taxon>
        <taxon>Chlamydomonadales</taxon>
        <taxon>Chlamydomonadaceae</taxon>
        <taxon>Chlamydomonas</taxon>
    </lineage>
</organism>
<feature type="compositionally biased region" description="Low complexity" evidence="9">
    <location>
        <begin position="543"/>
        <end position="552"/>
    </location>
</feature>
<evidence type="ECO:0000256" key="3">
    <source>
        <dbReference type="ARBA" id="ARBA00022840"/>
    </source>
</evidence>
<dbReference type="RefSeq" id="XP_042919978.1">
    <property type="nucleotide sequence ID" value="XM_043066581.1"/>
</dbReference>
<dbReference type="Proteomes" id="UP000006906">
    <property type="component" value="Chromosome 10"/>
</dbReference>
<dbReference type="EMBL" id="CM008971">
    <property type="protein sequence ID" value="PNW77229.1"/>
    <property type="molecule type" value="Genomic_DNA"/>
</dbReference>
<feature type="binding site" evidence="6">
    <location>
        <begin position="92"/>
        <end position="99"/>
    </location>
    <ligand>
        <name>ATP</name>
        <dbReference type="ChEBI" id="CHEBI:30616"/>
    </ligand>
</feature>
<gene>
    <name evidence="11" type="ORF">CHLRE_10g427750v5</name>
</gene>
<evidence type="ECO:0000256" key="8">
    <source>
        <dbReference type="SAM" id="Coils"/>
    </source>
</evidence>
<evidence type="ECO:0000256" key="2">
    <source>
        <dbReference type="ARBA" id="ARBA00022741"/>
    </source>
</evidence>
<keyword evidence="2 6" id="KW-0547">Nucleotide-binding</keyword>
<dbReference type="InterPro" id="IPR036961">
    <property type="entry name" value="Kinesin_motor_dom_sf"/>
</dbReference>
<dbReference type="InterPro" id="IPR027417">
    <property type="entry name" value="P-loop_NTPase"/>
</dbReference>
<dbReference type="InterPro" id="IPR027640">
    <property type="entry name" value="Kinesin-like_fam"/>
</dbReference>
<evidence type="ECO:0000256" key="7">
    <source>
        <dbReference type="RuleBase" id="RU000394"/>
    </source>
</evidence>
<feature type="coiled-coil region" evidence="8">
    <location>
        <begin position="345"/>
        <end position="372"/>
    </location>
</feature>
<feature type="region of interest" description="Disordered" evidence="9">
    <location>
        <begin position="857"/>
        <end position="877"/>
    </location>
</feature>
<dbReference type="GO" id="GO:0003777">
    <property type="term" value="F:microtubule motor activity"/>
    <property type="evidence" value="ECO:0000318"/>
    <property type="project" value="GO_Central"/>
</dbReference>
<dbReference type="PRINTS" id="PR00380">
    <property type="entry name" value="KINESINHEAVY"/>
</dbReference>
<dbReference type="KEGG" id="cre:CHLRE_10g427750v5"/>
<dbReference type="InterPro" id="IPR019821">
    <property type="entry name" value="Kinesin_motor_CS"/>
</dbReference>
<evidence type="ECO:0000313" key="12">
    <source>
        <dbReference type="Proteomes" id="UP000006906"/>
    </source>
</evidence>
<evidence type="ECO:0000259" key="10">
    <source>
        <dbReference type="PROSITE" id="PS50067"/>
    </source>
</evidence>
<keyword evidence="1 7" id="KW-0493">Microtubule</keyword>
<keyword evidence="4 8" id="KW-0175">Coiled coil</keyword>
<feature type="compositionally biased region" description="Gly residues" evidence="9">
    <location>
        <begin position="523"/>
        <end position="542"/>
    </location>
</feature>
<dbReference type="InterPro" id="IPR001752">
    <property type="entry name" value="Kinesin_motor_dom"/>
</dbReference>
<dbReference type="Gene3D" id="3.40.850.10">
    <property type="entry name" value="Kinesin motor domain"/>
    <property type="match status" value="1"/>
</dbReference>
<dbReference type="Pfam" id="PF23735">
    <property type="entry name" value="KIF9"/>
    <property type="match status" value="1"/>
</dbReference>
<keyword evidence="5 6" id="KW-0505">Motor protein</keyword>
<dbReference type="GO" id="GO:0005737">
    <property type="term" value="C:cytoplasm"/>
    <property type="evidence" value="ECO:0000318"/>
    <property type="project" value="GO_Central"/>
</dbReference>
<dbReference type="SMART" id="SM00129">
    <property type="entry name" value="KISc"/>
    <property type="match status" value="1"/>
</dbReference>
<protein>
    <recommendedName>
        <fullName evidence="7">Kinesin-like protein</fullName>
    </recommendedName>
</protein>
<dbReference type="Pfam" id="PF00225">
    <property type="entry name" value="Kinesin"/>
    <property type="match status" value="1"/>
</dbReference>
<feature type="region of interest" description="Disordered" evidence="9">
    <location>
        <begin position="725"/>
        <end position="831"/>
    </location>
</feature>
<dbReference type="GO" id="GO:0008017">
    <property type="term" value="F:microtubule binding"/>
    <property type="evidence" value="ECO:0000318"/>
    <property type="project" value="GO_Central"/>
</dbReference>
<feature type="compositionally biased region" description="Gly residues" evidence="9">
    <location>
        <begin position="802"/>
        <end position="820"/>
    </location>
</feature>
<evidence type="ECO:0000256" key="5">
    <source>
        <dbReference type="ARBA" id="ARBA00023175"/>
    </source>
</evidence>
<dbReference type="InParanoid" id="A0A2K3D9M1"/>
<keyword evidence="12" id="KW-1185">Reference proteome</keyword>
<name>A0A2K3D9M1_CHLRE</name>
<evidence type="ECO:0000256" key="9">
    <source>
        <dbReference type="SAM" id="MobiDB-lite"/>
    </source>
</evidence>
<dbReference type="PANTHER" id="PTHR47968:SF36">
    <property type="entry name" value="KINESIN HEAVY CHAIN ISOFORM X1"/>
    <property type="match status" value="1"/>
</dbReference>
<feature type="domain" description="Kinesin motor" evidence="10">
    <location>
        <begin position="5"/>
        <end position="336"/>
    </location>
</feature>
<comment type="similarity">
    <text evidence="6 7">Belongs to the TRAFAC class myosin-kinesin ATPase superfamily. Kinesin family.</text>
</comment>
<reference evidence="11 12" key="1">
    <citation type="journal article" date="2007" name="Science">
        <title>The Chlamydomonas genome reveals the evolution of key animal and plant functions.</title>
        <authorList>
            <person name="Merchant S.S."/>
            <person name="Prochnik S.E."/>
            <person name="Vallon O."/>
            <person name="Harris E.H."/>
            <person name="Karpowicz S.J."/>
            <person name="Witman G.B."/>
            <person name="Terry A."/>
            <person name="Salamov A."/>
            <person name="Fritz-Laylin L.K."/>
            <person name="Marechal-Drouard L."/>
            <person name="Marshall W.F."/>
            <person name="Qu L.H."/>
            <person name="Nelson D.R."/>
            <person name="Sanderfoot A.A."/>
            <person name="Spalding M.H."/>
            <person name="Kapitonov V.V."/>
            <person name="Ren Q."/>
            <person name="Ferris P."/>
            <person name="Lindquist E."/>
            <person name="Shapiro H."/>
            <person name="Lucas S.M."/>
            <person name="Grimwood J."/>
            <person name="Schmutz J."/>
            <person name="Cardol P."/>
            <person name="Cerutti H."/>
            <person name="Chanfreau G."/>
            <person name="Chen C.L."/>
            <person name="Cognat V."/>
            <person name="Croft M.T."/>
            <person name="Dent R."/>
            <person name="Dutcher S."/>
            <person name="Fernandez E."/>
            <person name="Fukuzawa H."/>
            <person name="Gonzalez-Ballester D."/>
            <person name="Gonzalez-Halphen D."/>
            <person name="Hallmann A."/>
            <person name="Hanikenne M."/>
            <person name="Hippler M."/>
            <person name="Inwood W."/>
            <person name="Jabbari K."/>
            <person name="Kalanon M."/>
            <person name="Kuras R."/>
            <person name="Lefebvre P.A."/>
            <person name="Lemaire S.D."/>
            <person name="Lobanov A.V."/>
            <person name="Lohr M."/>
            <person name="Manuell A."/>
            <person name="Meier I."/>
            <person name="Mets L."/>
            <person name="Mittag M."/>
            <person name="Mittelmeier T."/>
            <person name="Moroney J.V."/>
            <person name="Moseley J."/>
            <person name="Napoli C."/>
            <person name="Nedelcu A.M."/>
            <person name="Niyogi K."/>
            <person name="Novoselov S.V."/>
            <person name="Paulsen I.T."/>
            <person name="Pazour G."/>
            <person name="Purton S."/>
            <person name="Ral J.P."/>
            <person name="Riano-Pachon D.M."/>
            <person name="Riekhof W."/>
            <person name="Rymarquis L."/>
            <person name="Schroda M."/>
            <person name="Stern D."/>
            <person name="Umen J."/>
            <person name="Willows R."/>
            <person name="Wilson N."/>
            <person name="Zimmer S.L."/>
            <person name="Allmer J."/>
            <person name="Balk J."/>
            <person name="Bisova K."/>
            <person name="Chen C.J."/>
            <person name="Elias M."/>
            <person name="Gendler K."/>
            <person name="Hauser C."/>
            <person name="Lamb M.R."/>
            <person name="Ledford H."/>
            <person name="Long J.C."/>
            <person name="Minagawa J."/>
            <person name="Page M.D."/>
            <person name="Pan J."/>
            <person name="Pootakham W."/>
            <person name="Roje S."/>
            <person name="Rose A."/>
            <person name="Stahlberg E."/>
            <person name="Terauchi A.M."/>
            <person name="Yang P."/>
            <person name="Ball S."/>
            <person name="Bowler C."/>
            <person name="Dieckmann C.L."/>
            <person name="Gladyshev V.N."/>
            <person name="Green P."/>
            <person name="Jorgensen R."/>
            <person name="Mayfield S."/>
            <person name="Mueller-Roeber B."/>
            <person name="Rajamani S."/>
            <person name="Sayre R.T."/>
            <person name="Brokstein P."/>
            <person name="Dubchak I."/>
            <person name="Goodstein D."/>
            <person name="Hornick L."/>
            <person name="Huang Y.W."/>
            <person name="Jhaveri J."/>
            <person name="Luo Y."/>
            <person name="Martinez D."/>
            <person name="Ngau W.C."/>
            <person name="Otillar B."/>
            <person name="Poliakov A."/>
            <person name="Porter A."/>
            <person name="Szajkowski L."/>
            <person name="Werner G."/>
            <person name="Zhou K."/>
            <person name="Grigoriev I.V."/>
            <person name="Rokhsar D.S."/>
            <person name="Grossman A.R."/>
        </authorList>
    </citation>
    <scope>NUCLEOTIDE SEQUENCE [LARGE SCALE GENOMIC DNA]</scope>
    <source>
        <strain evidence="12">CC-503</strain>
    </source>
</reference>
<accession>A0A2K3D9M1</accession>
<dbReference type="STRING" id="3055.A0A2K3D9M1"/>
<evidence type="ECO:0000256" key="1">
    <source>
        <dbReference type="ARBA" id="ARBA00022701"/>
    </source>
</evidence>
<evidence type="ECO:0000313" key="11">
    <source>
        <dbReference type="EMBL" id="PNW77229.1"/>
    </source>
</evidence>
<sequence>MVSSAVRVVLRARPSEVASLINFLPDKKGVSIVQQKVIEGRPGGGQPAAQNYQFKFDNVLALASQEEVYEATAAEVVRGALEGFNGTIMCYGQTGAGKTFTMSGGKQSFKQRGIIPRALGQLFAEVKAMPDREARVSVQYLEIYNEALYDLLDITTQPHEISIYESSKGQVTVSGLRTAVVASEAEALALLFEGETNRVIGEHQLNRESSRSHSIFTITLELKPVGDAGGDVLVSKLALVDLAGSERVSKTKSEGLVLREAGHINKSLSILEQVILGLGDKNRDHVPFRSSKLTHVLKNSLGGNCRTVLVANVWSDAAQTDETLSTCRFAQRMMRVTCEVSANVVQDSSARVRQLERQVADLQQELAMHDAMAMRGGISYSAYSDTQRAELRTRVLDFLMGVGSSGEAAAAAPGVAAENIEPLELHSLRHMKEILFACRHLYREALHGLGPGPGHGSGSMVAAGGGGGGGSSFPPAPTGARPVSGSSTSGPAAGGGAAAARRLSGTGNGSAGARDKNWQEYSGAGGDAAPGVGKADGLGGAGVAPDAARPGSSSGGDDAGSGLAERLLSQQATGSSGRPAVGGGASTAVVAPDRATALEDYKAGPGALKAQLLAENRTRLKTGRGRAKELALAVNAAKRELDGLKKREEQLKGQRVQQQGEGSQVLDAEEYDVLMRIKELKSSYKENYNELQVVKSEVDYTQGLVDQCNKELLLEFAQWYESTYGRPPADDGGGGGGADEDRLPSPSGRSVAALSGGVSTPPRPGVLSTGPGGGATPPSRSGLTPPSPSGSVMSTASAASGGRFGGVGGKPGARPPGGAGKVPLSSLVAPSGEELSSPEAMAYYNAQQVLLQKTSGVAHRPGSVKKQRAQPVFGGAAARSNVTDRVVQDVGMAMHPNRRT</sequence>
<evidence type="ECO:0000256" key="4">
    <source>
        <dbReference type="ARBA" id="ARBA00023054"/>
    </source>
</evidence>
<feature type="compositionally biased region" description="Gly residues" evidence="9">
    <location>
        <begin position="457"/>
        <end position="471"/>
    </location>
</feature>
<dbReference type="GeneID" id="5728157"/>
<dbReference type="OrthoDB" id="3176171at2759"/>
<dbReference type="GO" id="GO:0005871">
    <property type="term" value="C:kinesin complex"/>
    <property type="evidence" value="ECO:0000318"/>
    <property type="project" value="GO_Central"/>
</dbReference>
<dbReference type="SUPFAM" id="SSF52540">
    <property type="entry name" value="P-loop containing nucleoside triphosphate hydrolases"/>
    <property type="match status" value="1"/>
</dbReference>
<proteinExistence type="inferred from homology"/>
<dbReference type="GO" id="GO:0005874">
    <property type="term" value="C:microtubule"/>
    <property type="evidence" value="ECO:0000318"/>
    <property type="project" value="GO_Central"/>
</dbReference>
<dbReference type="GO" id="GO:0016887">
    <property type="term" value="F:ATP hydrolysis activity"/>
    <property type="evidence" value="ECO:0000318"/>
    <property type="project" value="GO_Central"/>
</dbReference>
<dbReference type="InterPro" id="IPR056524">
    <property type="entry name" value="KIF6/9_C"/>
</dbReference>
<feature type="coiled-coil region" evidence="8">
    <location>
        <begin position="627"/>
        <end position="661"/>
    </location>
</feature>
<dbReference type="Gramene" id="PNW77229">
    <property type="protein sequence ID" value="PNW77229"/>
    <property type="gene ID" value="CHLRE_10g427750v5"/>
</dbReference>
<dbReference type="GO" id="GO:0007018">
    <property type="term" value="P:microtubule-based movement"/>
    <property type="evidence" value="ECO:0000318"/>
    <property type="project" value="GO_Central"/>
</dbReference>
<dbReference type="GO" id="GO:0005524">
    <property type="term" value="F:ATP binding"/>
    <property type="evidence" value="ECO:0007669"/>
    <property type="project" value="UniProtKB-UniRule"/>
</dbReference>